<dbReference type="Proteomes" id="UP001302719">
    <property type="component" value="Chromosome"/>
</dbReference>
<name>A0AA96GFK7_9BACT</name>
<accession>A0AA96GFK7</accession>
<dbReference type="PANTHER" id="PTHR39337:SF1">
    <property type="entry name" value="BLR5642 PROTEIN"/>
    <property type="match status" value="1"/>
</dbReference>
<dbReference type="PIRSF" id="PIRSF024492">
    <property type="entry name" value="UCP024492"/>
    <property type="match status" value="1"/>
</dbReference>
<proteinExistence type="predicted"/>
<dbReference type="InterPro" id="IPR007438">
    <property type="entry name" value="DUF488"/>
</dbReference>
<dbReference type="InterPro" id="IPR014519">
    <property type="entry name" value="UCP024492"/>
</dbReference>
<reference evidence="2 3" key="1">
    <citation type="submission" date="2023-01" db="EMBL/GenBank/DDBJ databases">
        <title>Cultivation and genomic characterization of new, ubiquitous marine nitrite-oxidizing bacteria from the Nitrospirales.</title>
        <authorList>
            <person name="Mueller A.J."/>
            <person name="Daebeler A."/>
            <person name="Herbold C.W."/>
            <person name="Kirkegaard R.H."/>
            <person name="Daims H."/>
        </authorList>
    </citation>
    <scope>NUCLEOTIDE SEQUENCE [LARGE SCALE GENOMIC DNA]</scope>
    <source>
        <strain evidence="2 3">VA</strain>
    </source>
</reference>
<feature type="region of interest" description="Disordered" evidence="1">
    <location>
        <begin position="1"/>
        <end position="24"/>
    </location>
</feature>
<evidence type="ECO:0000313" key="3">
    <source>
        <dbReference type="Proteomes" id="UP001302719"/>
    </source>
</evidence>
<protein>
    <submittedName>
        <fullName evidence="2">DUF488 domain-containing protein</fullName>
    </submittedName>
</protein>
<dbReference type="KEGG" id="nall:PP769_05215"/>
<organism evidence="2 3">
    <name type="scientific">Candidatus Nitrospira allomarina</name>
    <dbReference type="NCBI Taxonomy" id="3020900"/>
    <lineage>
        <taxon>Bacteria</taxon>
        <taxon>Pseudomonadati</taxon>
        <taxon>Nitrospirota</taxon>
        <taxon>Nitrospiria</taxon>
        <taxon>Nitrospirales</taxon>
        <taxon>Nitrospiraceae</taxon>
        <taxon>Nitrospira</taxon>
    </lineage>
</organism>
<evidence type="ECO:0000256" key="1">
    <source>
        <dbReference type="SAM" id="MobiDB-lite"/>
    </source>
</evidence>
<dbReference type="AlphaFoldDB" id="A0AA96GFK7"/>
<dbReference type="RefSeq" id="WP_312645858.1">
    <property type="nucleotide sequence ID" value="NZ_CP116967.1"/>
</dbReference>
<evidence type="ECO:0000313" key="2">
    <source>
        <dbReference type="EMBL" id="WNM59165.1"/>
    </source>
</evidence>
<keyword evidence="3" id="KW-1185">Reference proteome</keyword>
<dbReference type="Pfam" id="PF04343">
    <property type="entry name" value="DUF488"/>
    <property type="match status" value="1"/>
</dbReference>
<dbReference type="EMBL" id="CP116967">
    <property type="protein sequence ID" value="WNM59165.1"/>
    <property type="molecule type" value="Genomic_DNA"/>
</dbReference>
<sequence length="204" mass="22773">MEIDQPSGLSKPGDTHSPETPVSPVLWTIGHSTRPIEELVGLLQSHGIQLLVDVRTIPFSRRNPQFHQKTLAQSLREAGLQYRHMPELGGRRKTRQDSVNVGWRNAGFRGYADYMQTQKFWGGLEELVNIGQQSPSAVMCAEAVPWRCHRTLIADALVIRGWTVHHIISASSLKTHALTPFAKPDAGRLTYPSEASSESTLRLF</sequence>
<gene>
    <name evidence="2" type="ORF">PP769_05215</name>
</gene>
<dbReference type="PANTHER" id="PTHR39337">
    <property type="entry name" value="BLR5642 PROTEIN"/>
    <property type="match status" value="1"/>
</dbReference>